<keyword evidence="2" id="KW-1185">Reference proteome</keyword>
<dbReference type="AlphaFoldDB" id="A0A9D4MRF5"/>
<reference evidence="1" key="2">
    <citation type="submission" date="2020-11" db="EMBL/GenBank/DDBJ databases">
        <authorList>
            <person name="McCartney M.A."/>
            <person name="Auch B."/>
            <person name="Kono T."/>
            <person name="Mallez S."/>
            <person name="Becker A."/>
            <person name="Gohl D.M."/>
            <person name="Silverstein K.A.T."/>
            <person name="Koren S."/>
            <person name="Bechman K.B."/>
            <person name="Herman A."/>
            <person name="Abrahante J.E."/>
            <person name="Garbe J."/>
        </authorList>
    </citation>
    <scope>NUCLEOTIDE SEQUENCE</scope>
    <source>
        <strain evidence="1">Duluth1</strain>
        <tissue evidence="1">Whole animal</tissue>
    </source>
</reference>
<dbReference type="EMBL" id="JAIWYP010000001">
    <property type="protein sequence ID" value="KAH3880594.1"/>
    <property type="molecule type" value="Genomic_DNA"/>
</dbReference>
<name>A0A9D4MRF5_DREPO</name>
<comment type="caution">
    <text evidence="1">The sequence shown here is derived from an EMBL/GenBank/DDBJ whole genome shotgun (WGS) entry which is preliminary data.</text>
</comment>
<evidence type="ECO:0000313" key="2">
    <source>
        <dbReference type="Proteomes" id="UP000828390"/>
    </source>
</evidence>
<sequence length="88" mass="10120">MIERRVRESALEVQDTVILAKLSVCDLISQEAKYHNTCLINLYNRTRKHVPNTEEERQESVVHGLVLAESADVLMPHDLKLMPSRYSS</sequence>
<accession>A0A9D4MRF5</accession>
<organism evidence="1 2">
    <name type="scientific">Dreissena polymorpha</name>
    <name type="common">Zebra mussel</name>
    <name type="synonym">Mytilus polymorpha</name>
    <dbReference type="NCBI Taxonomy" id="45954"/>
    <lineage>
        <taxon>Eukaryota</taxon>
        <taxon>Metazoa</taxon>
        <taxon>Spiralia</taxon>
        <taxon>Lophotrochozoa</taxon>
        <taxon>Mollusca</taxon>
        <taxon>Bivalvia</taxon>
        <taxon>Autobranchia</taxon>
        <taxon>Heteroconchia</taxon>
        <taxon>Euheterodonta</taxon>
        <taxon>Imparidentia</taxon>
        <taxon>Neoheterodontei</taxon>
        <taxon>Myida</taxon>
        <taxon>Dreissenoidea</taxon>
        <taxon>Dreissenidae</taxon>
        <taxon>Dreissena</taxon>
    </lineage>
</organism>
<evidence type="ECO:0000313" key="1">
    <source>
        <dbReference type="EMBL" id="KAH3880594.1"/>
    </source>
</evidence>
<proteinExistence type="predicted"/>
<gene>
    <name evidence="1" type="ORF">DPMN_004513</name>
</gene>
<reference evidence="1" key="1">
    <citation type="journal article" date="2019" name="bioRxiv">
        <title>The Genome of the Zebra Mussel, Dreissena polymorpha: A Resource for Invasive Species Research.</title>
        <authorList>
            <person name="McCartney M.A."/>
            <person name="Auch B."/>
            <person name="Kono T."/>
            <person name="Mallez S."/>
            <person name="Zhang Y."/>
            <person name="Obille A."/>
            <person name="Becker A."/>
            <person name="Abrahante J.E."/>
            <person name="Garbe J."/>
            <person name="Badalamenti J.P."/>
            <person name="Herman A."/>
            <person name="Mangelson H."/>
            <person name="Liachko I."/>
            <person name="Sullivan S."/>
            <person name="Sone E.D."/>
            <person name="Koren S."/>
            <person name="Silverstein K.A.T."/>
            <person name="Beckman K.B."/>
            <person name="Gohl D.M."/>
        </authorList>
    </citation>
    <scope>NUCLEOTIDE SEQUENCE</scope>
    <source>
        <strain evidence="1">Duluth1</strain>
        <tissue evidence="1">Whole animal</tissue>
    </source>
</reference>
<protein>
    <submittedName>
        <fullName evidence="1">Uncharacterized protein</fullName>
    </submittedName>
</protein>
<dbReference type="Proteomes" id="UP000828390">
    <property type="component" value="Unassembled WGS sequence"/>
</dbReference>